<reference evidence="10 11" key="1">
    <citation type="journal article" date="2018" name="Sci. Rep.">
        <title>Raphidocelis subcapitata (=Pseudokirchneriella subcapitata) provides an insight into genome evolution and environmental adaptations in the Sphaeropleales.</title>
        <authorList>
            <person name="Suzuki S."/>
            <person name="Yamaguchi H."/>
            <person name="Nakajima N."/>
            <person name="Kawachi M."/>
        </authorList>
    </citation>
    <scope>NUCLEOTIDE SEQUENCE [LARGE SCALE GENOMIC DNA]</scope>
    <source>
        <strain evidence="10 11">NIES-35</strain>
    </source>
</reference>
<feature type="domain" description="Prolyl 4-hydroxylase alpha subunit" evidence="9">
    <location>
        <begin position="112"/>
        <end position="325"/>
    </location>
</feature>
<sequence length="357" mass="37376">MAEFAPEAPPRARPRSTRVHPYPYLDDSFPGLRRVHAEPPVYCLDGFLPRADCAALIAAAQRGALQPLAYEDAVLLDTRKLWPLGLIVAAAAAFDTLHGSGAAGAELGPAGLLAAAAPAVLRWGAAVGALLGAVQLGVRFAIGGRVFTGTKWTVRGLFPPPQASSISQQRGGGGSSGEAADAEAAEAARRAAARFILSASRLLAAPPSHFEPPTVTRYQEGEQQRVHFDGRPAGDPSGLAEFMAAGGQRLVQVVCYLRTLEPSQGGCTRFHHPALGGLEVPPREGGALVFFPAFEDGRLDGRMAHSGARVTGRGAEKWIINTWLAERPVPAAVVPGEWEASGDRVAGVPFASSVRPN</sequence>
<keyword evidence="3" id="KW-0479">Metal-binding</keyword>
<dbReference type="GO" id="GO:0031418">
    <property type="term" value="F:L-ascorbic acid binding"/>
    <property type="evidence" value="ECO:0007669"/>
    <property type="project" value="InterPro"/>
</dbReference>
<dbReference type="InParanoid" id="A0A2V0PFB4"/>
<dbReference type="Pfam" id="PF13640">
    <property type="entry name" value="2OG-FeII_Oxy_3"/>
    <property type="match status" value="1"/>
</dbReference>
<dbReference type="PANTHER" id="PTHR10869:SF229">
    <property type="entry name" value="PROLYL 4-HYDROXYLASE ALPHA SUBUNIT DOMAIN-CONTAINING PROTEIN"/>
    <property type="match status" value="1"/>
</dbReference>
<comment type="caution">
    <text evidence="10">The sequence shown here is derived from an EMBL/GenBank/DDBJ whole genome shotgun (WGS) entry which is preliminary data.</text>
</comment>
<organism evidence="10 11">
    <name type="scientific">Raphidocelis subcapitata</name>
    <dbReference type="NCBI Taxonomy" id="307507"/>
    <lineage>
        <taxon>Eukaryota</taxon>
        <taxon>Viridiplantae</taxon>
        <taxon>Chlorophyta</taxon>
        <taxon>core chlorophytes</taxon>
        <taxon>Chlorophyceae</taxon>
        <taxon>CS clade</taxon>
        <taxon>Sphaeropleales</taxon>
        <taxon>Selenastraceae</taxon>
        <taxon>Raphidocelis</taxon>
    </lineage>
</organism>
<keyword evidence="4" id="KW-0223">Dioxygenase</keyword>
<dbReference type="GO" id="GO:0005789">
    <property type="term" value="C:endoplasmic reticulum membrane"/>
    <property type="evidence" value="ECO:0007669"/>
    <property type="project" value="UniProtKB-SubCell"/>
</dbReference>
<dbReference type="GO" id="GO:0004656">
    <property type="term" value="F:procollagen-proline 4-dioxygenase activity"/>
    <property type="evidence" value="ECO:0007669"/>
    <property type="project" value="UniProtKB-EC"/>
</dbReference>
<comment type="catalytic activity">
    <reaction evidence="7">
        <text>L-prolyl-[collagen] + 2-oxoglutarate + O2 = trans-4-hydroxy-L-prolyl-[collagen] + succinate + CO2</text>
        <dbReference type="Rhea" id="RHEA:18945"/>
        <dbReference type="Rhea" id="RHEA-COMP:11676"/>
        <dbReference type="Rhea" id="RHEA-COMP:11680"/>
        <dbReference type="ChEBI" id="CHEBI:15379"/>
        <dbReference type="ChEBI" id="CHEBI:16526"/>
        <dbReference type="ChEBI" id="CHEBI:16810"/>
        <dbReference type="ChEBI" id="CHEBI:30031"/>
        <dbReference type="ChEBI" id="CHEBI:50342"/>
        <dbReference type="ChEBI" id="CHEBI:61965"/>
        <dbReference type="EC" id="1.14.11.2"/>
    </reaction>
</comment>
<evidence type="ECO:0000313" key="10">
    <source>
        <dbReference type="EMBL" id="GBF95887.1"/>
    </source>
</evidence>
<keyword evidence="5" id="KW-0560">Oxidoreductase</keyword>
<evidence type="ECO:0000256" key="5">
    <source>
        <dbReference type="ARBA" id="ARBA00023002"/>
    </source>
</evidence>
<dbReference type="AlphaFoldDB" id="A0A2V0PFB4"/>
<feature type="region of interest" description="Disordered" evidence="8">
    <location>
        <begin position="160"/>
        <end position="183"/>
    </location>
</feature>
<evidence type="ECO:0000256" key="6">
    <source>
        <dbReference type="ARBA" id="ARBA00023004"/>
    </source>
</evidence>
<evidence type="ECO:0000256" key="8">
    <source>
        <dbReference type="SAM" id="MobiDB-lite"/>
    </source>
</evidence>
<evidence type="ECO:0000313" key="11">
    <source>
        <dbReference type="Proteomes" id="UP000247498"/>
    </source>
</evidence>
<evidence type="ECO:0000256" key="3">
    <source>
        <dbReference type="ARBA" id="ARBA00022723"/>
    </source>
</evidence>
<dbReference type="InterPro" id="IPR045054">
    <property type="entry name" value="P4HA-like"/>
</dbReference>
<proteinExistence type="predicted"/>
<keyword evidence="11" id="KW-1185">Reference proteome</keyword>
<evidence type="ECO:0000256" key="2">
    <source>
        <dbReference type="ARBA" id="ARBA00004648"/>
    </source>
</evidence>
<dbReference type="Gene3D" id="2.60.120.620">
    <property type="entry name" value="q2cbj1_9rhob like domain"/>
    <property type="match status" value="1"/>
</dbReference>
<evidence type="ECO:0000256" key="4">
    <source>
        <dbReference type="ARBA" id="ARBA00022964"/>
    </source>
</evidence>
<accession>A0A2V0PFB4</accession>
<keyword evidence="6" id="KW-0408">Iron</keyword>
<dbReference type="OrthoDB" id="420380at2759"/>
<dbReference type="Proteomes" id="UP000247498">
    <property type="component" value="Unassembled WGS sequence"/>
</dbReference>
<dbReference type="PANTHER" id="PTHR10869">
    <property type="entry name" value="PROLYL 4-HYDROXYLASE ALPHA SUBUNIT"/>
    <property type="match status" value="1"/>
</dbReference>
<comment type="subcellular location">
    <subcellularLocation>
        <location evidence="2">Endoplasmic reticulum membrane</location>
        <topology evidence="2">Single-pass type II membrane protein</topology>
    </subcellularLocation>
</comment>
<dbReference type="EMBL" id="BDRX01000071">
    <property type="protein sequence ID" value="GBF95887.1"/>
    <property type="molecule type" value="Genomic_DNA"/>
</dbReference>
<evidence type="ECO:0000259" key="9">
    <source>
        <dbReference type="SMART" id="SM00702"/>
    </source>
</evidence>
<comment type="cofactor">
    <cofactor evidence="1">
        <name>L-ascorbate</name>
        <dbReference type="ChEBI" id="CHEBI:38290"/>
    </cofactor>
</comment>
<evidence type="ECO:0000256" key="7">
    <source>
        <dbReference type="ARBA" id="ARBA00049169"/>
    </source>
</evidence>
<evidence type="ECO:0000256" key="1">
    <source>
        <dbReference type="ARBA" id="ARBA00001961"/>
    </source>
</evidence>
<dbReference type="InterPro" id="IPR006620">
    <property type="entry name" value="Pro_4_hyd_alph"/>
</dbReference>
<name>A0A2V0PFB4_9CHLO</name>
<protein>
    <recommendedName>
        <fullName evidence="9">Prolyl 4-hydroxylase alpha subunit domain-containing protein</fullName>
    </recommendedName>
</protein>
<gene>
    <name evidence="10" type="ORF">Rsub_08478</name>
</gene>
<dbReference type="InterPro" id="IPR044862">
    <property type="entry name" value="Pro_4_hyd_alph_FE2OG_OXY"/>
</dbReference>
<dbReference type="GO" id="GO:0005506">
    <property type="term" value="F:iron ion binding"/>
    <property type="evidence" value="ECO:0007669"/>
    <property type="project" value="InterPro"/>
</dbReference>
<dbReference type="SMART" id="SM00702">
    <property type="entry name" value="P4Hc"/>
    <property type="match status" value="1"/>
</dbReference>
<dbReference type="STRING" id="307507.A0A2V0PFB4"/>